<gene>
    <name evidence="2" type="ORF">ALC57_18412</name>
</gene>
<keyword evidence="3" id="KW-1185">Reference proteome</keyword>
<dbReference type="AlphaFoldDB" id="A0A151IRV9"/>
<keyword evidence="1" id="KW-0472">Membrane</keyword>
<feature type="non-terminal residue" evidence="2">
    <location>
        <position position="1"/>
    </location>
</feature>
<dbReference type="Proteomes" id="UP000078492">
    <property type="component" value="Unassembled WGS sequence"/>
</dbReference>
<accession>A0A151IRV9</accession>
<evidence type="ECO:0000256" key="1">
    <source>
        <dbReference type="SAM" id="Phobius"/>
    </source>
</evidence>
<reference evidence="2 3" key="1">
    <citation type="submission" date="2015-09" db="EMBL/GenBank/DDBJ databases">
        <title>Trachymyrmex cornetzi WGS genome.</title>
        <authorList>
            <person name="Nygaard S."/>
            <person name="Hu H."/>
            <person name="Boomsma J."/>
            <person name="Zhang G."/>
        </authorList>
    </citation>
    <scope>NUCLEOTIDE SEQUENCE [LARGE SCALE GENOMIC DNA]</scope>
    <source>
        <strain evidence="2">Tcor2-1</strain>
        <tissue evidence="2">Whole body</tissue>
    </source>
</reference>
<keyword evidence="1" id="KW-1133">Transmembrane helix</keyword>
<proteinExistence type="predicted"/>
<feature type="transmembrane region" description="Helical" evidence="1">
    <location>
        <begin position="44"/>
        <end position="68"/>
    </location>
</feature>
<sequence length="91" mass="10298">LTEVPLLVTFALAPSPTVNAVNMALLPLPFCPTIKLTFSFSRGRYLFILHRIILGLFETFGLVLVGLLCRFPPSSLRVVFHTSRDVNRWRI</sequence>
<dbReference type="EMBL" id="KQ981102">
    <property type="protein sequence ID" value="KYN09468.1"/>
    <property type="molecule type" value="Genomic_DNA"/>
</dbReference>
<evidence type="ECO:0000313" key="3">
    <source>
        <dbReference type="Proteomes" id="UP000078492"/>
    </source>
</evidence>
<keyword evidence="1" id="KW-0812">Transmembrane</keyword>
<evidence type="ECO:0000313" key="2">
    <source>
        <dbReference type="EMBL" id="KYN09468.1"/>
    </source>
</evidence>
<name>A0A151IRV9_9HYME</name>
<organism evidence="2 3">
    <name type="scientific">Trachymyrmex cornetzi</name>
    <dbReference type="NCBI Taxonomy" id="471704"/>
    <lineage>
        <taxon>Eukaryota</taxon>
        <taxon>Metazoa</taxon>
        <taxon>Ecdysozoa</taxon>
        <taxon>Arthropoda</taxon>
        <taxon>Hexapoda</taxon>
        <taxon>Insecta</taxon>
        <taxon>Pterygota</taxon>
        <taxon>Neoptera</taxon>
        <taxon>Endopterygota</taxon>
        <taxon>Hymenoptera</taxon>
        <taxon>Apocrita</taxon>
        <taxon>Aculeata</taxon>
        <taxon>Formicoidea</taxon>
        <taxon>Formicidae</taxon>
        <taxon>Myrmicinae</taxon>
        <taxon>Trachymyrmex</taxon>
    </lineage>
</organism>
<protein>
    <submittedName>
        <fullName evidence="2">Uncharacterized protein</fullName>
    </submittedName>
</protein>